<keyword evidence="1" id="KW-0812">Transmembrane</keyword>
<keyword evidence="1" id="KW-1133">Transmembrane helix</keyword>
<name>A0A4S3KQI6_9GAMM</name>
<evidence type="ECO:0000313" key="3">
    <source>
        <dbReference type="Proteomes" id="UP000307749"/>
    </source>
</evidence>
<feature type="transmembrane region" description="Helical" evidence="1">
    <location>
        <begin position="152"/>
        <end position="168"/>
    </location>
</feature>
<gene>
    <name evidence="2" type="ORF">B1806_04140</name>
</gene>
<keyword evidence="1" id="KW-0472">Membrane</keyword>
<dbReference type="Proteomes" id="UP000307749">
    <property type="component" value="Unassembled WGS sequence"/>
</dbReference>
<comment type="caution">
    <text evidence="2">The sequence shown here is derived from an EMBL/GenBank/DDBJ whole genome shotgun (WGS) entry which is preliminary data.</text>
</comment>
<evidence type="ECO:0000256" key="1">
    <source>
        <dbReference type="SAM" id="Phobius"/>
    </source>
</evidence>
<reference evidence="2 3" key="1">
    <citation type="submission" date="2017-02" db="EMBL/GenBank/DDBJ databases">
        <title>Whole genome sequencing of Metallibacterium scheffleri DSM 24874 (T).</title>
        <authorList>
            <person name="Kumar S."/>
            <person name="Patil P."/>
            <person name="Patil P.B."/>
        </authorList>
    </citation>
    <scope>NUCLEOTIDE SEQUENCE [LARGE SCALE GENOMIC DNA]</scope>
    <source>
        <strain evidence="2 3">DSM 24874</strain>
    </source>
</reference>
<dbReference type="EMBL" id="MWQO01000014">
    <property type="protein sequence ID" value="THD11317.1"/>
    <property type="molecule type" value="Genomic_DNA"/>
</dbReference>
<dbReference type="InterPro" id="IPR022266">
    <property type="entry name" value="DtrJ-like"/>
</dbReference>
<feature type="transmembrane region" description="Helical" evidence="1">
    <location>
        <begin position="174"/>
        <end position="192"/>
    </location>
</feature>
<dbReference type="Pfam" id="PF14348">
    <property type="entry name" value="DtrJ-like"/>
    <property type="match status" value="1"/>
</dbReference>
<feature type="transmembrane region" description="Helical" evidence="1">
    <location>
        <begin position="12"/>
        <end position="30"/>
    </location>
</feature>
<feature type="transmembrane region" description="Helical" evidence="1">
    <location>
        <begin position="213"/>
        <end position="232"/>
    </location>
</feature>
<dbReference type="RefSeq" id="WP_081130261.1">
    <property type="nucleotide sequence ID" value="NZ_LDOS01000005.1"/>
</dbReference>
<proteinExistence type="predicted"/>
<protein>
    <recommendedName>
        <fullName evidence="4">DUF4400 domain-containing protein</fullName>
    </recommendedName>
</protein>
<evidence type="ECO:0008006" key="4">
    <source>
        <dbReference type="Google" id="ProtNLM"/>
    </source>
</evidence>
<sequence>MPSPRKQTMPLAGQIIIVFVLLAGLLPMVGSKFIDSQIIKEQVMILRWFGPAKGMEIDERASSWFNGWAVNSGLMRHAIEGSAKSKLSSLFKMAHGAGSPKPAAVSNCSSKAGCASAPSIAIAGAPAAAVPGQQTQQPLGAAADGSPIVHHLYLWWITAIFALAYFALLRLSTLIAWLPVLLPIMIALLVQAHAQRKLKWYSFGGISARQYRMGIRMSGWMLAIAMALFFAPGALPPVAVELCLLLSTSGFALMLANGHKPA</sequence>
<dbReference type="AlphaFoldDB" id="A0A4S3KQI6"/>
<organism evidence="2 3">
    <name type="scientific">Metallibacterium scheffleri</name>
    <dbReference type="NCBI Taxonomy" id="993689"/>
    <lineage>
        <taxon>Bacteria</taxon>
        <taxon>Pseudomonadati</taxon>
        <taxon>Pseudomonadota</taxon>
        <taxon>Gammaproteobacteria</taxon>
        <taxon>Lysobacterales</taxon>
        <taxon>Rhodanobacteraceae</taxon>
        <taxon>Metallibacterium</taxon>
    </lineage>
</organism>
<keyword evidence="3" id="KW-1185">Reference proteome</keyword>
<accession>A0A4S3KQI6</accession>
<dbReference type="OrthoDB" id="9811006at2"/>
<evidence type="ECO:0000313" key="2">
    <source>
        <dbReference type="EMBL" id="THD11317.1"/>
    </source>
</evidence>